<evidence type="ECO:0000313" key="1">
    <source>
        <dbReference type="EMBL" id="KAF2562969.1"/>
    </source>
</evidence>
<proteinExistence type="predicted"/>
<sequence>MWRLLQLRRRRLVTPEGGGFQALRRRLSDKSPSCDWVWIRLLNRGVIGIISCLWFDGPVHLDEISTYDEALRWLCQSDEGGDGFRCAPTKRWLRSCFPALTCSGDGQDEAAVTRDSLLVRILTRVRLFSTHGTA</sequence>
<dbReference type="EMBL" id="QGKY02001250">
    <property type="protein sequence ID" value="KAF2562969.1"/>
    <property type="molecule type" value="Genomic_DNA"/>
</dbReference>
<dbReference type="AlphaFoldDB" id="A0A8S9HY19"/>
<name>A0A8S9HY19_BRACR</name>
<comment type="caution">
    <text evidence="1">The sequence shown here is derived from an EMBL/GenBank/DDBJ whole genome shotgun (WGS) entry which is preliminary data.</text>
</comment>
<protein>
    <submittedName>
        <fullName evidence="1">Uncharacterized protein</fullName>
    </submittedName>
</protein>
<gene>
    <name evidence="1" type="ORF">F2Q70_00018477</name>
</gene>
<organism evidence="1">
    <name type="scientific">Brassica cretica</name>
    <name type="common">Mustard</name>
    <dbReference type="NCBI Taxonomy" id="69181"/>
    <lineage>
        <taxon>Eukaryota</taxon>
        <taxon>Viridiplantae</taxon>
        <taxon>Streptophyta</taxon>
        <taxon>Embryophyta</taxon>
        <taxon>Tracheophyta</taxon>
        <taxon>Spermatophyta</taxon>
        <taxon>Magnoliopsida</taxon>
        <taxon>eudicotyledons</taxon>
        <taxon>Gunneridae</taxon>
        <taxon>Pentapetalae</taxon>
        <taxon>rosids</taxon>
        <taxon>malvids</taxon>
        <taxon>Brassicales</taxon>
        <taxon>Brassicaceae</taxon>
        <taxon>Brassiceae</taxon>
        <taxon>Brassica</taxon>
    </lineage>
</organism>
<reference evidence="1" key="1">
    <citation type="submission" date="2019-12" db="EMBL/GenBank/DDBJ databases">
        <title>Genome sequencing and annotation of Brassica cretica.</title>
        <authorList>
            <person name="Studholme D.J."/>
            <person name="Sarris P.F."/>
        </authorList>
    </citation>
    <scope>NUCLEOTIDE SEQUENCE</scope>
    <source>
        <strain evidence="1">PFS-102/07</strain>
        <tissue evidence="1">Leaf</tissue>
    </source>
</reference>
<accession>A0A8S9HY19</accession>